<name>A0A453ED95_AEGTS</name>
<feature type="transmembrane region" description="Helical" evidence="1">
    <location>
        <begin position="34"/>
        <end position="55"/>
    </location>
</feature>
<reference evidence="3" key="1">
    <citation type="journal article" date="2014" name="Science">
        <title>Ancient hybridizations among the ancestral genomes of bread wheat.</title>
        <authorList>
            <consortium name="International Wheat Genome Sequencing Consortium,"/>
            <person name="Marcussen T."/>
            <person name="Sandve S.R."/>
            <person name="Heier L."/>
            <person name="Spannagl M."/>
            <person name="Pfeifer M."/>
            <person name="Jakobsen K.S."/>
            <person name="Wulff B.B."/>
            <person name="Steuernagel B."/>
            <person name="Mayer K.F."/>
            <person name="Olsen O.A."/>
        </authorList>
    </citation>
    <scope>NUCLEOTIDE SEQUENCE [LARGE SCALE GENOMIC DNA]</scope>
    <source>
        <strain evidence="3">cv. AL8/78</strain>
    </source>
</reference>
<keyword evidence="1" id="KW-0472">Membrane</keyword>
<keyword evidence="1" id="KW-1133">Transmembrane helix</keyword>
<reference evidence="2" key="5">
    <citation type="journal article" date="2021" name="G3 (Bethesda)">
        <title>Aegilops tauschii genome assembly Aet v5.0 features greater sequence contiguity and improved annotation.</title>
        <authorList>
            <person name="Wang L."/>
            <person name="Zhu T."/>
            <person name="Rodriguez J.C."/>
            <person name="Deal K.R."/>
            <person name="Dubcovsky J."/>
            <person name="McGuire P.E."/>
            <person name="Lux T."/>
            <person name="Spannagl M."/>
            <person name="Mayer K.F.X."/>
            <person name="Baldrich P."/>
            <person name="Meyers B.C."/>
            <person name="Huo N."/>
            <person name="Gu Y.Q."/>
            <person name="Zhou H."/>
            <person name="Devos K.M."/>
            <person name="Bennetzen J.L."/>
            <person name="Unver T."/>
            <person name="Budak H."/>
            <person name="Gulick P.J."/>
            <person name="Galiba G."/>
            <person name="Kalapos B."/>
            <person name="Nelson D.R."/>
            <person name="Li P."/>
            <person name="You F.M."/>
            <person name="Luo M.C."/>
            <person name="Dvorak J."/>
        </authorList>
    </citation>
    <scope>NUCLEOTIDE SEQUENCE [LARGE SCALE GENOMIC DNA]</scope>
    <source>
        <strain evidence="2">cv. AL8/78</strain>
    </source>
</reference>
<evidence type="ECO:0000313" key="3">
    <source>
        <dbReference type="Proteomes" id="UP000015105"/>
    </source>
</evidence>
<dbReference type="Proteomes" id="UP000015105">
    <property type="component" value="Chromosome 3D"/>
</dbReference>
<proteinExistence type="predicted"/>
<reference evidence="2" key="3">
    <citation type="journal article" date="2017" name="Nature">
        <title>Genome sequence of the progenitor of the wheat D genome Aegilops tauschii.</title>
        <authorList>
            <person name="Luo M.C."/>
            <person name="Gu Y.Q."/>
            <person name="Puiu D."/>
            <person name="Wang H."/>
            <person name="Twardziok S.O."/>
            <person name="Deal K.R."/>
            <person name="Huo N."/>
            <person name="Zhu T."/>
            <person name="Wang L."/>
            <person name="Wang Y."/>
            <person name="McGuire P.E."/>
            <person name="Liu S."/>
            <person name="Long H."/>
            <person name="Ramasamy R.K."/>
            <person name="Rodriguez J.C."/>
            <person name="Van S.L."/>
            <person name="Yuan L."/>
            <person name="Wang Z."/>
            <person name="Xia Z."/>
            <person name="Xiao L."/>
            <person name="Anderson O.D."/>
            <person name="Ouyang S."/>
            <person name="Liang Y."/>
            <person name="Zimin A.V."/>
            <person name="Pertea G."/>
            <person name="Qi P."/>
            <person name="Bennetzen J.L."/>
            <person name="Dai X."/>
            <person name="Dawson M.W."/>
            <person name="Muller H.G."/>
            <person name="Kugler K."/>
            <person name="Rivarola-Duarte L."/>
            <person name="Spannagl M."/>
            <person name="Mayer K.F.X."/>
            <person name="Lu F.H."/>
            <person name="Bevan M.W."/>
            <person name="Leroy P."/>
            <person name="Li P."/>
            <person name="You F.M."/>
            <person name="Sun Q."/>
            <person name="Liu Z."/>
            <person name="Lyons E."/>
            <person name="Wicker T."/>
            <person name="Salzberg S.L."/>
            <person name="Devos K.M."/>
            <person name="Dvorak J."/>
        </authorList>
    </citation>
    <scope>NUCLEOTIDE SEQUENCE [LARGE SCALE GENOMIC DNA]</scope>
    <source>
        <strain evidence="2">cv. AL8/78</strain>
    </source>
</reference>
<protein>
    <submittedName>
        <fullName evidence="2">Uncharacterized protein</fullName>
    </submittedName>
</protein>
<dbReference type="EnsemblPlants" id="AET3Gv20304400.3">
    <property type="protein sequence ID" value="AET3Gv20304400.3"/>
    <property type="gene ID" value="AET3Gv20304400"/>
</dbReference>
<evidence type="ECO:0000256" key="1">
    <source>
        <dbReference type="SAM" id="Phobius"/>
    </source>
</evidence>
<sequence length="141" mass="15640">SRTYVRRPKLANNQCVLELEDSKRSSNFRRERRAMDSVCAAAVLLLVCTAGALVTHGETRRGCVPSARLLVLESRPVRCISLCVSLFCLMNLLSVDDDLMQLQESRPRNRRRAAGCGLTFVQRPTLSSINLAQTSCAMLNA</sequence>
<dbReference type="AlphaFoldDB" id="A0A453ED95"/>
<reference evidence="2" key="4">
    <citation type="submission" date="2019-03" db="UniProtKB">
        <authorList>
            <consortium name="EnsemblPlants"/>
        </authorList>
    </citation>
    <scope>IDENTIFICATION</scope>
</reference>
<keyword evidence="3" id="KW-1185">Reference proteome</keyword>
<reference evidence="3" key="2">
    <citation type="journal article" date="2017" name="Nat. Plants">
        <title>The Aegilops tauschii genome reveals multiple impacts of transposons.</title>
        <authorList>
            <person name="Zhao G."/>
            <person name="Zou C."/>
            <person name="Li K."/>
            <person name="Wang K."/>
            <person name="Li T."/>
            <person name="Gao L."/>
            <person name="Zhang X."/>
            <person name="Wang H."/>
            <person name="Yang Z."/>
            <person name="Liu X."/>
            <person name="Jiang W."/>
            <person name="Mao L."/>
            <person name="Kong X."/>
            <person name="Jiao Y."/>
            <person name="Jia J."/>
        </authorList>
    </citation>
    <scope>NUCLEOTIDE SEQUENCE [LARGE SCALE GENOMIC DNA]</scope>
    <source>
        <strain evidence="3">cv. AL8/78</strain>
    </source>
</reference>
<keyword evidence="1" id="KW-0812">Transmembrane</keyword>
<dbReference type="Gramene" id="AET3Gv20304400.3">
    <property type="protein sequence ID" value="AET3Gv20304400.3"/>
    <property type="gene ID" value="AET3Gv20304400"/>
</dbReference>
<evidence type="ECO:0000313" key="2">
    <source>
        <dbReference type="EnsemblPlants" id="AET3Gv20304400.3"/>
    </source>
</evidence>
<accession>A0A453ED95</accession>
<organism evidence="2 3">
    <name type="scientific">Aegilops tauschii subsp. strangulata</name>
    <name type="common">Goatgrass</name>
    <dbReference type="NCBI Taxonomy" id="200361"/>
    <lineage>
        <taxon>Eukaryota</taxon>
        <taxon>Viridiplantae</taxon>
        <taxon>Streptophyta</taxon>
        <taxon>Embryophyta</taxon>
        <taxon>Tracheophyta</taxon>
        <taxon>Spermatophyta</taxon>
        <taxon>Magnoliopsida</taxon>
        <taxon>Liliopsida</taxon>
        <taxon>Poales</taxon>
        <taxon>Poaceae</taxon>
        <taxon>BOP clade</taxon>
        <taxon>Pooideae</taxon>
        <taxon>Triticodae</taxon>
        <taxon>Triticeae</taxon>
        <taxon>Triticinae</taxon>
        <taxon>Aegilops</taxon>
    </lineage>
</organism>